<feature type="region of interest" description="Disordered" evidence="12">
    <location>
        <begin position="374"/>
        <end position="412"/>
    </location>
</feature>
<dbReference type="EC" id="5.6.2.4" evidence="11"/>
<dbReference type="GO" id="GO:0043138">
    <property type="term" value="F:3'-5' DNA helicase activity"/>
    <property type="evidence" value="ECO:0007669"/>
    <property type="project" value="UniProtKB-EC"/>
</dbReference>
<name>A0AAV8UF56_9RHOD</name>
<dbReference type="GO" id="GO:0005694">
    <property type="term" value="C:chromosome"/>
    <property type="evidence" value="ECO:0007669"/>
    <property type="project" value="TreeGrafter"/>
</dbReference>
<keyword evidence="6" id="KW-0067">ATP-binding</keyword>
<comment type="similarity">
    <text evidence="2">Belongs to the helicase family. RecQ subfamily.</text>
</comment>
<feature type="region of interest" description="Disordered" evidence="12">
    <location>
        <begin position="26"/>
        <end position="45"/>
    </location>
</feature>
<dbReference type="SUPFAM" id="SSF52540">
    <property type="entry name" value="P-loop containing nucleoside triphosphate hydrolases"/>
    <property type="match status" value="1"/>
</dbReference>
<evidence type="ECO:0000313" key="16">
    <source>
        <dbReference type="Proteomes" id="UP001157974"/>
    </source>
</evidence>
<proteinExistence type="inferred from homology"/>
<dbReference type="InterPro" id="IPR001650">
    <property type="entry name" value="Helicase_C-like"/>
</dbReference>
<dbReference type="GO" id="GO:0006260">
    <property type="term" value="P:DNA replication"/>
    <property type="evidence" value="ECO:0007669"/>
    <property type="project" value="InterPro"/>
</dbReference>
<dbReference type="Pfam" id="PF00271">
    <property type="entry name" value="Helicase_C"/>
    <property type="match status" value="1"/>
</dbReference>
<feature type="compositionally biased region" description="Basic and acidic residues" evidence="12">
    <location>
        <begin position="197"/>
        <end position="212"/>
    </location>
</feature>
<accession>A0AAV8UF56</accession>
<dbReference type="PROSITE" id="PS51192">
    <property type="entry name" value="HELICASE_ATP_BIND_1"/>
    <property type="match status" value="1"/>
</dbReference>
<keyword evidence="8" id="KW-0413">Isomerase</keyword>
<reference evidence="15 16" key="1">
    <citation type="journal article" date="2023" name="Nat. Commun.">
        <title>Origin of minicircular mitochondrial genomes in red algae.</title>
        <authorList>
            <person name="Lee Y."/>
            <person name="Cho C.H."/>
            <person name="Lee Y.M."/>
            <person name="Park S.I."/>
            <person name="Yang J.H."/>
            <person name="West J.A."/>
            <person name="Bhattacharya D."/>
            <person name="Yoon H.S."/>
        </authorList>
    </citation>
    <scope>NUCLEOTIDE SEQUENCE [LARGE SCALE GENOMIC DNA]</scope>
    <source>
        <strain evidence="15 16">CCMP1338</strain>
        <tissue evidence="15">Whole cell</tissue>
    </source>
</reference>
<feature type="region of interest" description="Disordered" evidence="12">
    <location>
        <begin position="298"/>
        <end position="352"/>
    </location>
</feature>
<keyword evidence="4" id="KW-0378">Hydrolase</keyword>
<feature type="compositionally biased region" description="Basic and acidic residues" evidence="12">
    <location>
        <begin position="395"/>
        <end position="406"/>
    </location>
</feature>
<feature type="compositionally biased region" description="Basic and acidic residues" evidence="12">
    <location>
        <begin position="1204"/>
        <end position="1214"/>
    </location>
</feature>
<gene>
    <name evidence="15" type="ORF">NDN08_004946</name>
</gene>
<feature type="domain" description="Helicase C-terminal" evidence="14">
    <location>
        <begin position="751"/>
        <end position="908"/>
    </location>
</feature>
<dbReference type="GO" id="GO:0003677">
    <property type="term" value="F:DNA binding"/>
    <property type="evidence" value="ECO:0007669"/>
    <property type="project" value="UniProtKB-KW"/>
</dbReference>
<dbReference type="CDD" id="cd18794">
    <property type="entry name" value="SF2_C_RecQ"/>
    <property type="match status" value="1"/>
</dbReference>
<keyword evidence="7" id="KW-0238">DNA-binding</keyword>
<dbReference type="GO" id="GO:0016787">
    <property type="term" value="F:hydrolase activity"/>
    <property type="evidence" value="ECO:0007669"/>
    <property type="project" value="UniProtKB-KW"/>
</dbReference>
<evidence type="ECO:0000259" key="13">
    <source>
        <dbReference type="PROSITE" id="PS51192"/>
    </source>
</evidence>
<dbReference type="GO" id="GO:0005634">
    <property type="term" value="C:nucleus"/>
    <property type="evidence" value="ECO:0007669"/>
    <property type="project" value="UniProtKB-SubCell"/>
</dbReference>
<dbReference type="Pfam" id="PF00270">
    <property type="entry name" value="DEAD"/>
    <property type="match status" value="1"/>
</dbReference>
<dbReference type="Proteomes" id="UP001157974">
    <property type="component" value="Unassembled WGS sequence"/>
</dbReference>
<evidence type="ECO:0000313" key="15">
    <source>
        <dbReference type="EMBL" id="KAJ8901086.1"/>
    </source>
</evidence>
<evidence type="ECO:0000256" key="3">
    <source>
        <dbReference type="ARBA" id="ARBA00022741"/>
    </source>
</evidence>
<evidence type="ECO:0000256" key="2">
    <source>
        <dbReference type="ARBA" id="ARBA00005446"/>
    </source>
</evidence>
<dbReference type="SMART" id="SM00956">
    <property type="entry name" value="RQC"/>
    <property type="match status" value="1"/>
</dbReference>
<dbReference type="AlphaFoldDB" id="A0AAV8UF56"/>
<feature type="region of interest" description="Disordered" evidence="12">
    <location>
        <begin position="1185"/>
        <end position="1253"/>
    </location>
</feature>
<evidence type="ECO:0000256" key="8">
    <source>
        <dbReference type="ARBA" id="ARBA00023235"/>
    </source>
</evidence>
<sequence length="1253" mass="140987">MRSNIEKVREYLSSFENRAYRPMHFDVERPPEDTRNYVPEKGMGSVQDLERETTVTMASKPEVVHVDLDQPRNVYEPGQRRGNALIPRENFGATQKVATNLSLHASKMVNRPQDISAESDVFVPETPEESDGEDKSKFEVIGPETDVQLDSIRPAETQRDEDLFDELDPDDVVEKYYGGKAEQAMRTSGPSKVVRSHVKEEIPMVDGAEKNAPRATMTEPSPKTPKKSNFILERKLRIATEKLERLSKRMLEYPDDGDEDEFMTLCTEEAELKTLIKSLEDQLTSTSSVSTVAASAGALNGIKGTYGNGREPRGDSADDGNPTTSGARTTTSKPFPTTSSLTNSPAENKTPLKGFCMDEKLRDAKVVHVDLVNSSQEDKQSDHVGLNQPDSPDLSEDKMNELHGDDNESFPDVDVIASYDDHTFREQAVEDCGQDKQWEHDLQTNNEVPRPLGAEPCQIPADYNHQWQNITTDHNHRTAPPEEFYGNRDEEKYFPPVVSPASPLAAGTITIGEEEGSTSAQLWGEDFAWSYQLFVDNYEVYGNFSFRKNQREAMNATLAGKDVFILMPTGGGKSLCYQLPALLSDGVTIVISPLVSLIQDQVTSLWKNGVQAAAFTSTTTAQWRTNIMSDLRSVQPNLKLLYVTPEKIVKSASFVSVLEQLYSRGLLTRVVIDEAHCVSQWGHDFRPDYKEMSIFKRKFPNTPVMALTATATRVVRADILAQLRMPLDNCVLFKQSFNRFNLHYIVRHKKKKDALLAEIAEEIKSVHKNESGIVYCLSQKDCEGVAVALHEQYGIRAAPYHAGLPDKQRTATQHFWTSNRYQVICATIAFGMGINKADVRFVYHHSMPKNIEGYYQESGRAGRDGRQSRCVLYFSKSDHFRHLNMIHYDKSLNGDLLAQKEEGLSRMVLYCLNDVECRRRMLLKHFDEDFDRNKCSPECDNCSERGGASVREVDASDYARDLAGLCRDLCRKHHHKPSTAYLVDLFRGRKSKAKGSDHCDLPGFGTGKILKENEVYRVLEELVLHQILLIKIAVGNYGQVLSSYEVSDANYRRLANGGHKIVLLTRQKLSTEERVAYADKLKSVKQRKAEDTGTEKNFLNVLNALMQSRRQWMTKKKSSFSDTNLNNVLKSEEAREIARSLPRTIEELRLNKIRSFVVDLFGDEILLVVNKHSPVVSKYFAGKSSVPTNVSKTKKRVTQSEVEDVARNLNKELAKSSPGRGKRKAPARSQTGAEGGTGSKRTLPGWTRKTGRK</sequence>
<dbReference type="SMART" id="SM00487">
    <property type="entry name" value="DEXDc"/>
    <property type="match status" value="1"/>
</dbReference>
<dbReference type="Pfam" id="PF09382">
    <property type="entry name" value="RQC"/>
    <property type="match status" value="1"/>
</dbReference>
<evidence type="ECO:0000256" key="4">
    <source>
        <dbReference type="ARBA" id="ARBA00022801"/>
    </source>
</evidence>
<keyword evidence="16" id="KW-1185">Reference proteome</keyword>
<feature type="compositionally biased region" description="Low complexity" evidence="12">
    <location>
        <begin position="329"/>
        <end position="342"/>
    </location>
</feature>
<dbReference type="Gene3D" id="3.40.50.300">
    <property type="entry name" value="P-loop containing nucleotide triphosphate hydrolases"/>
    <property type="match status" value="2"/>
</dbReference>
<feature type="region of interest" description="Disordered" evidence="12">
    <location>
        <begin position="115"/>
        <end position="229"/>
    </location>
</feature>
<evidence type="ECO:0000256" key="12">
    <source>
        <dbReference type="SAM" id="MobiDB-lite"/>
    </source>
</evidence>
<keyword evidence="3" id="KW-0547">Nucleotide-binding</keyword>
<dbReference type="NCBIfam" id="TIGR00614">
    <property type="entry name" value="recQ_fam"/>
    <property type="match status" value="1"/>
</dbReference>
<dbReference type="Pfam" id="PF16124">
    <property type="entry name" value="RecQ_Zn_bind"/>
    <property type="match status" value="1"/>
</dbReference>
<dbReference type="FunFam" id="3.40.50.300:FF:000296">
    <property type="entry name" value="ATP-dependent DNA helicase RecQ"/>
    <property type="match status" value="1"/>
</dbReference>
<feature type="compositionally biased region" description="Acidic residues" evidence="12">
    <location>
        <begin position="162"/>
        <end position="171"/>
    </location>
</feature>
<evidence type="ECO:0000256" key="11">
    <source>
        <dbReference type="ARBA" id="ARBA00034808"/>
    </source>
</evidence>
<dbReference type="GO" id="GO:0005524">
    <property type="term" value="F:ATP binding"/>
    <property type="evidence" value="ECO:0007669"/>
    <property type="project" value="UniProtKB-KW"/>
</dbReference>
<dbReference type="InterPro" id="IPR011545">
    <property type="entry name" value="DEAD/DEAH_box_helicase_dom"/>
</dbReference>
<protein>
    <recommendedName>
        <fullName evidence="11">DNA 3'-5' helicase</fullName>
        <ecNumber evidence="11">5.6.2.4</ecNumber>
    </recommendedName>
</protein>
<dbReference type="PROSITE" id="PS51194">
    <property type="entry name" value="HELICASE_CTER"/>
    <property type="match status" value="1"/>
</dbReference>
<evidence type="ECO:0000256" key="9">
    <source>
        <dbReference type="ARBA" id="ARBA00023242"/>
    </source>
</evidence>
<keyword evidence="5" id="KW-0347">Helicase</keyword>
<keyword evidence="9" id="KW-0539">Nucleus</keyword>
<dbReference type="InterPro" id="IPR027417">
    <property type="entry name" value="P-loop_NTPase"/>
</dbReference>
<dbReference type="Gene3D" id="1.10.10.10">
    <property type="entry name" value="Winged helix-like DNA-binding domain superfamily/Winged helix DNA-binding domain"/>
    <property type="match status" value="1"/>
</dbReference>
<dbReference type="InterPro" id="IPR014001">
    <property type="entry name" value="Helicase_ATP-bd"/>
</dbReference>
<dbReference type="InterPro" id="IPR004589">
    <property type="entry name" value="DNA_helicase_ATP-dep_RecQ"/>
</dbReference>
<dbReference type="FunFam" id="3.40.50.300:FF:000340">
    <property type="entry name" value="Bloom syndrome, RecQ helicase"/>
    <property type="match status" value="1"/>
</dbReference>
<evidence type="ECO:0000259" key="14">
    <source>
        <dbReference type="PROSITE" id="PS51194"/>
    </source>
</evidence>
<dbReference type="PANTHER" id="PTHR13710:SF153">
    <property type="entry name" value="RECQ-LIKE DNA HELICASE BLM"/>
    <property type="match status" value="1"/>
</dbReference>
<dbReference type="CDD" id="cd17920">
    <property type="entry name" value="DEXHc_RecQ"/>
    <property type="match status" value="1"/>
</dbReference>
<dbReference type="InterPro" id="IPR032284">
    <property type="entry name" value="RecQ_Zn-bd"/>
</dbReference>
<dbReference type="InterPro" id="IPR036388">
    <property type="entry name" value="WH-like_DNA-bd_sf"/>
</dbReference>
<evidence type="ECO:0000256" key="7">
    <source>
        <dbReference type="ARBA" id="ARBA00023125"/>
    </source>
</evidence>
<dbReference type="EMBL" id="JAMWBK010000012">
    <property type="protein sequence ID" value="KAJ8901086.1"/>
    <property type="molecule type" value="Genomic_DNA"/>
</dbReference>
<dbReference type="GO" id="GO:0005737">
    <property type="term" value="C:cytoplasm"/>
    <property type="evidence" value="ECO:0007669"/>
    <property type="project" value="TreeGrafter"/>
</dbReference>
<evidence type="ECO:0000256" key="5">
    <source>
        <dbReference type="ARBA" id="ARBA00022806"/>
    </source>
</evidence>
<dbReference type="InterPro" id="IPR018982">
    <property type="entry name" value="RQC_domain"/>
</dbReference>
<feature type="domain" description="Helicase ATP-binding" evidence="13">
    <location>
        <begin position="554"/>
        <end position="729"/>
    </location>
</feature>
<evidence type="ECO:0000256" key="6">
    <source>
        <dbReference type="ARBA" id="ARBA00022840"/>
    </source>
</evidence>
<dbReference type="GO" id="GO:0009378">
    <property type="term" value="F:four-way junction helicase activity"/>
    <property type="evidence" value="ECO:0007669"/>
    <property type="project" value="TreeGrafter"/>
</dbReference>
<comment type="subcellular location">
    <subcellularLocation>
        <location evidence="1">Nucleus</location>
    </subcellularLocation>
</comment>
<dbReference type="SMART" id="SM00490">
    <property type="entry name" value="HELICc"/>
    <property type="match status" value="1"/>
</dbReference>
<feature type="compositionally biased region" description="Basic and acidic residues" evidence="12">
    <location>
        <begin position="26"/>
        <end position="35"/>
    </location>
</feature>
<dbReference type="GO" id="GO:0000724">
    <property type="term" value="P:double-strand break repair via homologous recombination"/>
    <property type="evidence" value="ECO:0007669"/>
    <property type="project" value="TreeGrafter"/>
</dbReference>
<dbReference type="PANTHER" id="PTHR13710">
    <property type="entry name" value="DNA HELICASE RECQ FAMILY MEMBER"/>
    <property type="match status" value="1"/>
</dbReference>
<comment type="caution">
    <text evidence="15">The sequence shown here is derived from an EMBL/GenBank/DDBJ whole genome shotgun (WGS) entry which is preliminary data.</text>
</comment>
<organism evidence="15 16">
    <name type="scientific">Rhodosorus marinus</name>
    <dbReference type="NCBI Taxonomy" id="101924"/>
    <lineage>
        <taxon>Eukaryota</taxon>
        <taxon>Rhodophyta</taxon>
        <taxon>Stylonematophyceae</taxon>
        <taxon>Stylonematales</taxon>
        <taxon>Stylonemataceae</taxon>
        <taxon>Rhodosorus</taxon>
    </lineage>
</organism>
<evidence type="ECO:0000256" key="10">
    <source>
        <dbReference type="ARBA" id="ARBA00034617"/>
    </source>
</evidence>
<comment type="catalytic activity">
    <reaction evidence="10">
        <text>Couples ATP hydrolysis with the unwinding of duplex DNA by translocating in the 3'-5' direction.</text>
        <dbReference type="EC" id="5.6.2.4"/>
    </reaction>
</comment>
<evidence type="ECO:0000256" key="1">
    <source>
        <dbReference type="ARBA" id="ARBA00004123"/>
    </source>
</evidence>